<organism evidence="9 10">
    <name type="scientific">Clostridium bornimense</name>
    <dbReference type="NCBI Taxonomy" id="1216932"/>
    <lineage>
        <taxon>Bacteria</taxon>
        <taxon>Bacillati</taxon>
        <taxon>Bacillota</taxon>
        <taxon>Clostridia</taxon>
        <taxon>Eubacteriales</taxon>
        <taxon>Clostridiaceae</taxon>
        <taxon>Clostridium</taxon>
    </lineage>
</organism>
<name>W6S1M8_9CLOT</name>
<dbReference type="SUPFAM" id="SSF47336">
    <property type="entry name" value="ACP-like"/>
    <property type="match status" value="1"/>
</dbReference>
<keyword evidence="7" id="KW-0963">Cytoplasm</keyword>
<evidence type="ECO:0000313" key="9">
    <source>
        <dbReference type="EMBL" id="CDM68197.1"/>
    </source>
</evidence>
<feature type="modified residue" description="O-(pantetheine 4'-phosphoryl)serine" evidence="7">
    <location>
        <position position="34"/>
    </location>
</feature>
<dbReference type="InterPro" id="IPR003231">
    <property type="entry name" value="ACP"/>
</dbReference>
<comment type="function">
    <text evidence="7">Carrier of the growing fatty acid chain in fatty acid biosynthesis.</text>
</comment>
<comment type="similarity">
    <text evidence="7">Belongs to the acyl carrier protein (ACP) family.</text>
</comment>
<keyword evidence="1 7" id="KW-0596">Phosphopantetheine</keyword>
<gene>
    <name evidence="7" type="primary">acpP</name>
    <name evidence="9" type="ORF">CM240_1033</name>
</gene>
<dbReference type="PANTHER" id="PTHR20863:SF76">
    <property type="entry name" value="CARRIER DOMAIN-CONTAINING PROTEIN"/>
    <property type="match status" value="1"/>
</dbReference>
<dbReference type="PATRIC" id="fig|1216932.3.peg.1020"/>
<feature type="domain" description="Carrier" evidence="8">
    <location>
        <begin position="1"/>
        <end position="74"/>
    </location>
</feature>
<dbReference type="EMBL" id="HG917868">
    <property type="protein sequence ID" value="CDM68197.1"/>
    <property type="molecule type" value="Genomic_DNA"/>
</dbReference>
<evidence type="ECO:0000256" key="3">
    <source>
        <dbReference type="ARBA" id="ARBA00022553"/>
    </source>
</evidence>
<evidence type="ECO:0000313" key="10">
    <source>
        <dbReference type="Proteomes" id="UP000019426"/>
    </source>
</evidence>
<dbReference type="Gene3D" id="1.10.1200.10">
    <property type="entry name" value="ACP-like"/>
    <property type="match status" value="1"/>
</dbReference>
<dbReference type="GO" id="GO:0000035">
    <property type="term" value="F:acyl binding"/>
    <property type="evidence" value="ECO:0007669"/>
    <property type="project" value="TreeGrafter"/>
</dbReference>
<evidence type="ECO:0000256" key="4">
    <source>
        <dbReference type="ARBA" id="ARBA00022832"/>
    </source>
</evidence>
<evidence type="ECO:0000256" key="6">
    <source>
        <dbReference type="ARBA" id="ARBA00023160"/>
    </source>
</evidence>
<dbReference type="PANTHER" id="PTHR20863">
    <property type="entry name" value="ACYL CARRIER PROTEIN"/>
    <property type="match status" value="1"/>
</dbReference>
<keyword evidence="5 7" id="KW-0443">Lipid metabolism</keyword>
<dbReference type="Pfam" id="PF00550">
    <property type="entry name" value="PP-binding"/>
    <property type="match status" value="1"/>
</dbReference>
<comment type="pathway">
    <text evidence="7">Lipid metabolism; fatty acid biosynthesis.</text>
</comment>
<dbReference type="UniPathway" id="UPA00094"/>
<dbReference type="GO" id="GO:0000036">
    <property type="term" value="F:acyl carrier activity"/>
    <property type="evidence" value="ECO:0007669"/>
    <property type="project" value="UniProtKB-UniRule"/>
</dbReference>
<dbReference type="InterPro" id="IPR009081">
    <property type="entry name" value="PP-bd_ACP"/>
</dbReference>
<dbReference type="InterPro" id="IPR036736">
    <property type="entry name" value="ACP-like_sf"/>
</dbReference>
<dbReference type="GO" id="GO:0005829">
    <property type="term" value="C:cytosol"/>
    <property type="evidence" value="ECO:0007669"/>
    <property type="project" value="TreeGrafter"/>
</dbReference>
<keyword evidence="10" id="KW-1185">Reference proteome</keyword>
<evidence type="ECO:0000256" key="7">
    <source>
        <dbReference type="HAMAP-Rule" id="MF_01217"/>
    </source>
</evidence>
<dbReference type="STRING" id="1216932.CM240_1033"/>
<evidence type="ECO:0000256" key="1">
    <source>
        <dbReference type="ARBA" id="ARBA00022450"/>
    </source>
</evidence>
<dbReference type="HAMAP" id="MF_01217">
    <property type="entry name" value="Acyl_carrier"/>
    <property type="match status" value="1"/>
</dbReference>
<dbReference type="GO" id="GO:0009245">
    <property type="term" value="P:lipid A biosynthetic process"/>
    <property type="evidence" value="ECO:0007669"/>
    <property type="project" value="TreeGrafter"/>
</dbReference>
<comment type="PTM">
    <text evidence="7">4'-phosphopantetheine is transferred from CoA to a specific serine of apo-ACP by AcpS. This modification is essential for activity because fatty acids are bound in thioester linkage to the sulfhydryl of the prosthetic group.</text>
</comment>
<dbReference type="KEGG" id="clt:CM240_1033"/>
<keyword evidence="3 7" id="KW-0597">Phosphoprotein</keyword>
<protein>
    <recommendedName>
        <fullName evidence="7">Acyl carrier protein</fullName>
        <shortName evidence="7">ACP</shortName>
    </recommendedName>
</protein>
<evidence type="ECO:0000256" key="2">
    <source>
        <dbReference type="ARBA" id="ARBA00022516"/>
    </source>
</evidence>
<dbReference type="HOGENOM" id="CLU_108696_5_6_9"/>
<dbReference type="GO" id="GO:0016020">
    <property type="term" value="C:membrane"/>
    <property type="evidence" value="ECO:0007669"/>
    <property type="project" value="GOC"/>
</dbReference>
<keyword evidence="2 7" id="KW-0444">Lipid biosynthesis</keyword>
<accession>W6S1M8</accession>
<proteinExistence type="inferred from homology"/>
<comment type="subcellular location">
    <subcellularLocation>
        <location evidence="7">Cytoplasm</location>
    </subcellularLocation>
</comment>
<evidence type="ECO:0000256" key="5">
    <source>
        <dbReference type="ARBA" id="ARBA00023098"/>
    </source>
</evidence>
<dbReference type="PROSITE" id="PS50075">
    <property type="entry name" value="CARRIER"/>
    <property type="match status" value="1"/>
</dbReference>
<dbReference type="RefSeq" id="WP_197537939.1">
    <property type="nucleotide sequence ID" value="NZ_HG917868.1"/>
</dbReference>
<evidence type="ECO:0000259" key="8">
    <source>
        <dbReference type="PROSITE" id="PS50075"/>
    </source>
</evidence>
<dbReference type="eggNOG" id="COG0236">
    <property type="taxonomic scope" value="Bacteria"/>
</dbReference>
<dbReference type="Proteomes" id="UP000019426">
    <property type="component" value="Chromosome M2/40_rep1"/>
</dbReference>
<keyword evidence="4 7" id="KW-0276">Fatty acid metabolism</keyword>
<dbReference type="AlphaFoldDB" id="W6S1M8"/>
<sequence>MEYKVKEIISEYLGIEVRDIGLDMDIVEDLGINSYDIVSIVGKFEEEFDIEIPEKDIRLFKTVGDVVNYFMEKK</sequence>
<reference evidence="9 10" key="1">
    <citation type="submission" date="2013-11" db="EMBL/GenBank/DDBJ databases">
        <title>Complete genome sequence of Clostridum sp. M2/40.</title>
        <authorList>
            <person name="Wibberg D."/>
            <person name="Puehler A."/>
            <person name="Schlueter A."/>
        </authorList>
    </citation>
    <scope>NUCLEOTIDE SEQUENCE [LARGE SCALE GENOMIC DNA]</scope>
    <source>
        <strain evidence="10">M2/40</strain>
    </source>
</reference>
<keyword evidence="6 7" id="KW-0275">Fatty acid biosynthesis</keyword>